<feature type="compositionally biased region" description="Low complexity" evidence="1">
    <location>
        <begin position="896"/>
        <end position="912"/>
    </location>
</feature>
<feature type="region of interest" description="Disordered" evidence="1">
    <location>
        <begin position="407"/>
        <end position="450"/>
    </location>
</feature>
<feature type="region of interest" description="Disordered" evidence="1">
    <location>
        <begin position="879"/>
        <end position="912"/>
    </location>
</feature>
<dbReference type="Proteomes" id="UP001497512">
    <property type="component" value="Chromosome 13"/>
</dbReference>
<evidence type="ECO:0000313" key="3">
    <source>
        <dbReference type="Proteomes" id="UP001497512"/>
    </source>
</evidence>
<feature type="compositionally biased region" description="Polar residues" evidence="1">
    <location>
        <begin position="847"/>
        <end position="864"/>
    </location>
</feature>
<protein>
    <submittedName>
        <fullName evidence="2">Uncharacterized protein</fullName>
    </submittedName>
</protein>
<feature type="region of interest" description="Disordered" evidence="1">
    <location>
        <begin position="827"/>
        <end position="864"/>
    </location>
</feature>
<name>A0ABP0TPN1_9BRYO</name>
<feature type="region of interest" description="Disordered" evidence="1">
    <location>
        <begin position="560"/>
        <end position="619"/>
    </location>
</feature>
<feature type="compositionally biased region" description="Basic and acidic residues" evidence="1">
    <location>
        <begin position="417"/>
        <end position="431"/>
    </location>
</feature>
<organism evidence="2 3">
    <name type="scientific">Sphagnum troendelagicum</name>
    <dbReference type="NCBI Taxonomy" id="128251"/>
    <lineage>
        <taxon>Eukaryota</taxon>
        <taxon>Viridiplantae</taxon>
        <taxon>Streptophyta</taxon>
        <taxon>Embryophyta</taxon>
        <taxon>Bryophyta</taxon>
        <taxon>Sphagnophytina</taxon>
        <taxon>Sphagnopsida</taxon>
        <taxon>Sphagnales</taxon>
        <taxon>Sphagnaceae</taxon>
        <taxon>Sphagnum</taxon>
    </lineage>
</organism>
<feature type="region of interest" description="Disordered" evidence="1">
    <location>
        <begin position="273"/>
        <end position="298"/>
    </location>
</feature>
<evidence type="ECO:0000256" key="1">
    <source>
        <dbReference type="SAM" id="MobiDB-lite"/>
    </source>
</evidence>
<feature type="compositionally biased region" description="Low complexity" evidence="1">
    <location>
        <begin position="648"/>
        <end position="669"/>
    </location>
</feature>
<feature type="compositionally biased region" description="Basic and acidic residues" evidence="1">
    <location>
        <begin position="604"/>
        <end position="614"/>
    </location>
</feature>
<feature type="region of interest" description="Disordered" evidence="1">
    <location>
        <begin position="648"/>
        <end position="766"/>
    </location>
</feature>
<reference evidence="2" key="1">
    <citation type="submission" date="2024-02" db="EMBL/GenBank/DDBJ databases">
        <authorList>
            <consortium name="ELIXIR-Norway"/>
            <consortium name="Elixir Norway"/>
        </authorList>
    </citation>
    <scope>NUCLEOTIDE SEQUENCE</scope>
</reference>
<feature type="compositionally biased region" description="Low complexity" evidence="1">
    <location>
        <begin position="432"/>
        <end position="442"/>
    </location>
</feature>
<accession>A0ABP0TPN1</accession>
<sequence>MTRSDWIDNEYETFITSRRDGVFERAVVCKRRPPNNNTISNSSSLAVLDLTMAAAAAGGGGKAASGLGVAADIRDSGMSVQQQLLQQQKFEDMDVALPLHWESMMRASRRRRACYNNAAAAAPPKLQELDNRNNNNNNNNNGMMMIHRRGGGGGGQEVLEQQECRAAAASCCKEQKSCSHPQQQQESFVVSRRMVTEPFSKMSPVTLARMFEPKYSKFCVNSTDFAPVELVTGGGLADSRSSSFRSQSSCSVILWGESSTPGEYGGRGDCCMTSSSSVDQSSSSSSATSSRDSNGSSQDAYFDNCSTRLSTDSGQPPRSSHVDVSAAAAATPAACAAVGAAAIKSCKDARPEAAAAAAGVLPSDVETAAFGAHGFMESERPAACRSWLRSPFKWKVPTFGGKSKMTTKAAAAAESSMDTHDHAKVQHEQEQQQKLQRPQRQRNVAGRISDMSYMDHAAAVSKLQRTAAAAAPRHHHHHPCTDCCLVDAAAPRSAVAPPRHSYSHESSSSSAAATSSCKVLPGASRGAAAGSFSSPPPAREFVMRRSSECYNDKAASSSPAAECAPQLRRRSVSSTHHAAAGHFDRGCSSSSRSDNYVQQQAAGGEREHRVEKAAAADTGSLSKARERWLKCMKLLKLPYGRSATERLAAAATTGPPAAAAPSPHQSSSSVCKMQDQLLQHRPSCSSTPGTAATPLTRISISSSSDNNNAMRARPSFDEKLMRPARPPSVDANKPMRSKSMPAAFDRTAPSSSSSLSSSRPKSHVVSAAPGLAGCGSLSSHSPRFPASNNNVAVCENNTRSSSKMSMNQLPAVQMNNRASAAAAASAGGGVASSSPRVKSSPKFSCRRSVSPNIRNNHSPKIINSATPASIMNNNSQMSELHSAVQGAIAHCKRSHTSTTTSSSQHQSQTTPS</sequence>
<gene>
    <name evidence="2" type="ORF">CSSPTR1EN2_LOCUS6146</name>
</gene>
<feature type="compositionally biased region" description="Low complexity" evidence="1">
    <location>
        <begin position="274"/>
        <end position="297"/>
    </location>
</feature>
<proteinExistence type="predicted"/>
<keyword evidence="3" id="KW-1185">Reference proteome</keyword>
<feature type="compositionally biased region" description="Polar residues" evidence="1">
    <location>
        <begin position="587"/>
        <end position="601"/>
    </location>
</feature>
<evidence type="ECO:0000313" key="2">
    <source>
        <dbReference type="EMBL" id="CAK9201916.1"/>
    </source>
</evidence>
<dbReference type="EMBL" id="OZ019905">
    <property type="protein sequence ID" value="CAK9201916.1"/>
    <property type="molecule type" value="Genomic_DNA"/>
</dbReference>